<dbReference type="GO" id="GO:0005737">
    <property type="term" value="C:cytoplasm"/>
    <property type="evidence" value="ECO:0007669"/>
    <property type="project" value="TreeGrafter"/>
</dbReference>
<accession>A0A2G8S711</accession>
<protein>
    <recommendedName>
        <fullName evidence="4">3'-5' exonuclease domain-containing protein</fullName>
    </recommendedName>
</protein>
<dbReference type="GO" id="GO:0008408">
    <property type="term" value="F:3'-5' exonuclease activity"/>
    <property type="evidence" value="ECO:0007669"/>
    <property type="project" value="InterPro"/>
</dbReference>
<dbReference type="GO" id="GO:0005634">
    <property type="term" value="C:nucleus"/>
    <property type="evidence" value="ECO:0007669"/>
    <property type="project" value="TreeGrafter"/>
</dbReference>
<gene>
    <name evidence="5" type="ORF">GSI_09389</name>
</gene>
<dbReference type="STRING" id="1077348.A0A2G8S711"/>
<keyword evidence="6" id="KW-1185">Reference proteome</keyword>
<reference evidence="5 6" key="1">
    <citation type="journal article" date="2015" name="Sci. Rep.">
        <title>Chromosome-level genome map provides insights into diverse defense mechanisms in the medicinal fungus Ganoderma sinense.</title>
        <authorList>
            <person name="Zhu Y."/>
            <person name="Xu J."/>
            <person name="Sun C."/>
            <person name="Zhou S."/>
            <person name="Xu H."/>
            <person name="Nelson D.R."/>
            <person name="Qian J."/>
            <person name="Song J."/>
            <person name="Luo H."/>
            <person name="Xiang L."/>
            <person name="Li Y."/>
            <person name="Xu Z."/>
            <person name="Ji A."/>
            <person name="Wang L."/>
            <person name="Lu S."/>
            <person name="Hayward A."/>
            <person name="Sun W."/>
            <person name="Li X."/>
            <person name="Schwartz D.C."/>
            <person name="Wang Y."/>
            <person name="Chen S."/>
        </authorList>
    </citation>
    <scope>NUCLEOTIDE SEQUENCE [LARGE SCALE GENOMIC DNA]</scope>
    <source>
        <strain evidence="5 6">ZZ0214-1</strain>
    </source>
</reference>
<evidence type="ECO:0000256" key="3">
    <source>
        <dbReference type="SAM" id="MobiDB-lite"/>
    </source>
</evidence>
<dbReference type="InterPro" id="IPR036397">
    <property type="entry name" value="RNaseH_sf"/>
</dbReference>
<dbReference type="InterPro" id="IPR051132">
    <property type="entry name" value="3-5_Exonuclease_domain"/>
</dbReference>
<feature type="compositionally biased region" description="Low complexity" evidence="3">
    <location>
        <begin position="387"/>
        <end position="406"/>
    </location>
</feature>
<feature type="compositionally biased region" description="Polar residues" evidence="3">
    <location>
        <begin position="116"/>
        <end position="140"/>
    </location>
</feature>
<dbReference type="SUPFAM" id="SSF53098">
    <property type="entry name" value="Ribonuclease H-like"/>
    <property type="match status" value="1"/>
</dbReference>
<dbReference type="PANTHER" id="PTHR13620:SF104">
    <property type="entry name" value="EXONUCLEASE 3'-5' DOMAIN-CONTAINING PROTEIN 2"/>
    <property type="match status" value="1"/>
</dbReference>
<dbReference type="Gene3D" id="3.30.420.10">
    <property type="entry name" value="Ribonuclease H-like superfamily/Ribonuclease H"/>
    <property type="match status" value="1"/>
</dbReference>
<dbReference type="PANTHER" id="PTHR13620">
    <property type="entry name" value="3-5 EXONUCLEASE"/>
    <property type="match status" value="1"/>
</dbReference>
<keyword evidence="1" id="KW-0540">Nuclease</keyword>
<dbReference type="SMART" id="SM00474">
    <property type="entry name" value="35EXOc"/>
    <property type="match status" value="1"/>
</dbReference>
<comment type="caution">
    <text evidence="5">The sequence shown here is derived from an EMBL/GenBank/DDBJ whole genome shotgun (WGS) entry which is preliminary data.</text>
</comment>
<feature type="compositionally biased region" description="Basic and acidic residues" evidence="3">
    <location>
        <begin position="87"/>
        <end position="99"/>
    </location>
</feature>
<evidence type="ECO:0000256" key="1">
    <source>
        <dbReference type="ARBA" id="ARBA00022722"/>
    </source>
</evidence>
<name>A0A2G8S711_9APHY</name>
<organism evidence="5 6">
    <name type="scientific">Ganoderma sinense ZZ0214-1</name>
    <dbReference type="NCBI Taxonomy" id="1077348"/>
    <lineage>
        <taxon>Eukaryota</taxon>
        <taxon>Fungi</taxon>
        <taxon>Dikarya</taxon>
        <taxon>Basidiomycota</taxon>
        <taxon>Agaricomycotina</taxon>
        <taxon>Agaricomycetes</taxon>
        <taxon>Polyporales</taxon>
        <taxon>Polyporaceae</taxon>
        <taxon>Ganoderma</taxon>
    </lineage>
</organism>
<evidence type="ECO:0000259" key="4">
    <source>
        <dbReference type="SMART" id="SM00474"/>
    </source>
</evidence>
<dbReference type="GO" id="GO:0006139">
    <property type="term" value="P:nucleobase-containing compound metabolic process"/>
    <property type="evidence" value="ECO:0007669"/>
    <property type="project" value="InterPro"/>
</dbReference>
<sequence>MDESAAPSTSTTKPVRRSKILAALDAELPNWLAGPLVPDAANLVAISRPHQPTSTSTMGQWISRPSGEGSDPDPAMDSTGPSKPSSKGKDKATVVELHHTPSGTENDPPIADDNAESSSPVAPKSTSKSKAQPPSKSNFPLYSYKQYRPTPAVVYTRHEEEANDLVQSMKGPLGFDLEWVVTFRRGRPPLERRTALVQLCNAQMILLVQVSAMKRFPQKVKEVIENKDIMKLGANIRNDGQKLFRDFGILATGLVELGSLAHLADPTFRQTYNRNIVALAKVVEFYTRKTLDKGKVRTSDWEAKLSNAQITYSANDAHCALTVYNVLMAIAAENEREVDWKLCAADLEKDYREKTAANANAVTAPATSSQGTEVAAEDKEPEEEEGSSTSTPTPTPAPTQTQPPTQVARTTSAGWNPFARPPSSSGASMSRTSSQTTTSTQSTQPQPGERPRPQHLRAYNLWHNRDMPLADICAALRSKENPLAESTVISYVVRALQADPTLPFSMERLKAFVQLEAGSWRRHRDWILEKDGYKKA</sequence>
<feature type="compositionally biased region" description="Polar residues" evidence="3">
    <location>
        <begin position="50"/>
        <end position="60"/>
    </location>
</feature>
<dbReference type="Pfam" id="PF01612">
    <property type="entry name" value="DNA_pol_A_exo1"/>
    <property type="match status" value="1"/>
</dbReference>
<dbReference type="EMBL" id="AYKW01000023">
    <property type="protein sequence ID" value="PIL29338.1"/>
    <property type="molecule type" value="Genomic_DNA"/>
</dbReference>
<dbReference type="OrthoDB" id="1920326at2759"/>
<evidence type="ECO:0000313" key="6">
    <source>
        <dbReference type="Proteomes" id="UP000230002"/>
    </source>
</evidence>
<proteinExistence type="predicted"/>
<dbReference type="InterPro" id="IPR002562">
    <property type="entry name" value="3'-5'_exonuclease_dom"/>
</dbReference>
<dbReference type="GO" id="GO:0003676">
    <property type="term" value="F:nucleic acid binding"/>
    <property type="evidence" value="ECO:0007669"/>
    <property type="project" value="InterPro"/>
</dbReference>
<dbReference type="Proteomes" id="UP000230002">
    <property type="component" value="Unassembled WGS sequence"/>
</dbReference>
<feature type="region of interest" description="Disordered" evidence="3">
    <location>
        <begin position="48"/>
        <end position="142"/>
    </location>
</feature>
<feature type="compositionally biased region" description="Low complexity" evidence="3">
    <location>
        <begin position="423"/>
        <end position="447"/>
    </location>
</feature>
<feature type="domain" description="3'-5' exonuclease" evidence="4">
    <location>
        <begin position="153"/>
        <end position="332"/>
    </location>
</feature>
<evidence type="ECO:0000313" key="5">
    <source>
        <dbReference type="EMBL" id="PIL29338.1"/>
    </source>
</evidence>
<keyword evidence="2" id="KW-0378">Hydrolase</keyword>
<evidence type="ECO:0000256" key="2">
    <source>
        <dbReference type="ARBA" id="ARBA00022801"/>
    </source>
</evidence>
<feature type="region of interest" description="Disordered" evidence="3">
    <location>
        <begin position="358"/>
        <end position="454"/>
    </location>
</feature>
<dbReference type="CDD" id="cd06141">
    <property type="entry name" value="WRN_exo"/>
    <property type="match status" value="1"/>
</dbReference>
<feature type="compositionally biased region" description="Low complexity" evidence="3">
    <location>
        <begin position="358"/>
        <end position="367"/>
    </location>
</feature>
<dbReference type="InterPro" id="IPR012337">
    <property type="entry name" value="RNaseH-like_sf"/>
</dbReference>
<dbReference type="AlphaFoldDB" id="A0A2G8S711"/>